<dbReference type="SMART" id="SM00871">
    <property type="entry name" value="AraC_E_bind"/>
    <property type="match status" value="1"/>
</dbReference>
<dbReference type="PANTHER" id="PTHR40055">
    <property type="entry name" value="TRANSCRIPTIONAL REGULATOR YGIV-RELATED"/>
    <property type="match status" value="1"/>
</dbReference>
<keyword evidence="2" id="KW-0238">DNA-binding</keyword>
<dbReference type="Pfam" id="PF06445">
    <property type="entry name" value="GyrI-like"/>
    <property type="match status" value="1"/>
</dbReference>
<gene>
    <name evidence="5" type="ORF">Q9291_12130</name>
</gene>
<dbReference type="PRINTS" id="PR00032">
    <property type="entry name" value="HTHARAC"/>
</dbReference>
<proteinExistence type="predicted"/>
<dbReference type="SUPFAM" id="SSF55136">
    <property type="entry name" value="Probable bacterial effector-binding domain"/>
    <property type="match status" value="1"/>
</dbReference>
<keyword evidence="6" id="KW-1185">Reference proteome</keyword>
<evidence type="ECO:0000256" key="1">
    <source>
        <dbReference type="ARBA" id="ARBA00023015"/>
    </source>
</evidence>
<dbReference type="InterPro" id="IPR018060">
    <property type="entry name" value="HTH_AraC"/>
</dbReference>
<feature type="domain" description="HTH araC/xylS-type" evidence="4">
    <location>
        <begin position="12"/>
        <end position="111"/>
    </location>
</feature>
<evidence type="ECO:0000313" key="5">
    <source>
        <dbReference type="EMBL" id="MDP8568598.1"/>
    </source>
</evidence>
<dbReference type="Proteomes" id="UP001225906">
    <property type="component" value="Unassembled WGS sequence"/>
</dbReference>
<dbReference type="Gene3D" id="1.10.10.60">
    <property type="entry name" value="Homeodomain-like"/>
    <property type="match status" value="2"/>
</dbReference>
<evidence type="ECO:0000256" key="3">
    <source>
        <dbReference type="ARBA" id="ARBA00023163"/>
    </source>
</evidence>
<dbReference type="SUPFAM" id="SSF46689">
    <property type="entry name" value="Homeodomain-like"/>
    <property type="match status" value="2"/>
</dbReference>
<dbReference type="PROSITE" id="PS00041">
    <property type="entry name" value="HTH_ARAC_FAMILY_1"/>
    <property type="match status" value="1"/>
</dbReference>
<accession>A0ABT9JVN3</accession>
<keyword evidence="3" id="KW-0804">Transcription</keyword>
<evidence type="ECO:0000313" key="6">
    <source>
        <dbReference type="Proteomes" id="UP001225906"/>
    </source>
</evidence>
<dbReference type="PROSITE" id="PS01124">
    <property type="entry name" value="HTH_ARAC_FAMILY_2"/>
    <property type="match status" value="1"/>
</dbReference>
<dbReference type="InterPro" id="IPR050908">
    <property type="entry name" value="SmbC-like"/>
</dbReference>
<dbReference type="InterPro" id="IPR029442">
    <property type="entry name" value="GyrI-like"/>
</dbReference>
<organism evidence="5 6">
    <name type="scientific">Methylophilus aquaticus</name>
    <dbReference type="NCBI Taxonomy" id="1971610"/>
    <lineage>
        <taxon>Bacteria</taxon>
        <taxon>Pseudomonadati</taxon>
        <taxon>Pseudomonadota</taxon>
        <taxon>Betaproteobacteria</taxon>
        <taxon>Nitrosomonadales</taxon>
        <taxon>Methylophilaceae</taxon>
        <taxon>Methylophilus</taxon>
    </lineage>
</organism>
<dbReference type="Pfam" id="PF12833">
    <property type="entry name" value="HTH_18"/>
    <property type="match status" value="1"/>
</dbReference>
<evidence type="ECO:0000259" key="4">
    <source>
        <dbReference type="PROSITE" id="PS01124"/>
    </source>
</evidence>
<evidence type="ECO:0000256" key="2">
    <source>
        <dbReference type="ARBA" id="ARBA00023125"/>
    </source>
</evidence>
<dbReference type="InterPro" id="IPR009057">
    <property type="entry name" value="Homeodomain-like_sf"/>
</dbReference>
<dbReference type="InterPro" id="IPR011256">
    <property type="entry name" value="Reg_factor_effector_dom_sf"/>
</dbReference>
<sequence length="286" mass="33157">MSKASEYAAKFNKVFDFIDSHLDDELTLEMLSQVAHFSKFHFHRQFSEYAGMSVFKYVQLMRLKRASYRLVFNPLEKVVDIALDARFENPESFSRAFKSTFGQTPSEFRKRPAWQPWNEHYSFPTRERTHKMEVNVVNFTETKIASLQHLGPTALLNDTVSKFIEWRKVSRMSPVKSSHTFGIVHDNPDTTAPEAFRFDICGSVSKEIPENAQGVTNSVIPAGRCAVVRHVGSHDRIAESIYPLYREWLPNSGESLRDFPLYFHYLNLMPETPEHELQTDIYLPLL</sequence>
<dbReference type="InterPro" id="IPR010499">
    <property type="entry name" value="AraC_E-bd"/>
</dbReference>
<dbReference type="Gene3D" id="3.20.80.10">
    <property type="entry name" value="Regulatory factor, effector binding domain"/>
    <property type="match status" value="1"/>
</dbReference>
<name>A0ABT9JVN3_9PROT</name>
<reference evidence="6" key="1">
    <citation type="journal article" date="2019" name="Int. J. Syst. Evol. Microbiol.">
        <title>The Global Catalogue of Microorganisms (GCM) 10K type strain sequencing project: providing services to taxonomists for standard genome sequencing and annotation.</title>
        <authorList>
            <consortium name="The Broad Institute Genomics Platform"/>
            <consortium name="The Broad Institute Genome Sequencing Center for Infectious Disease"/>
            <person name="Wu L."/>
            <person name="Ma J."/>
        </authorList>
    </citation>
    <scope>NUCLEOTIDE SEQUENCE [LARGE SCALE GENOMIC DNA]</scope>
    <source>
        <strain evidence="6">VKM B-3159</strain>
    </source>
</reference>
<comment type="caution">
    <text evidence="5">The sequence shown here is derived from an EMBL/GenBank/DDBJ whole genome shotgun (WGS) entry which is preliminary data.</text>
</comment>
<keyword evidence="1" id="KW-0805">Transcription regulation</keyword>
<dbReference type="RefSeq" id="WP_306390338.1">
    <property type="nucleotide sequence ID" value="NZ_JAVCAP010000028.1"/>
</dbReference>
<dbReference type="InterPro" id="IPR020449">
    <property type="entry name" value="Tscrpt_reg_AraC-type_HTH"/>
</dbReference>
<dbReference type="PANTHER" id="PTHR40055:SF1">
    <property type="entry name" value="TRANSCRIPTIONAL REGULATOR YGIV-RELATED"/>
    <property type="match status" value="1"/>
</dbReference>
<dbReference type="EMBL" id="JAVCAP010000028">
    <property type="protein sequence ID" value="MDP8568598.1"/>
    <property type="molecule type" value="Genomic_DNA"/>
</dbReference>
<dbReference type="SMART" id="SM00342">
    <property type="entry name" value="HTH_ARAC"/>
    <property type="match status" value="1"/>
</dbReference>
<protein>
    <submittedName>
        <fullName evidence="5">AraC family transcriptional regulator</fullName>
    </submittedName>
</protein>
<dbReference type="InterPro" id="IPR018062">
    <property type="entry name" value="HTH_AraC-typ_CS"/>
</dbReference>